<reference evidence="2 3" key="1">
    <citation type="submission" date="2024-02" db="EMBL/GenBank/DDBJ databases">
        <authorList>
            <person name="Chen Y."/>
            <person name="Shah S."/>
            <person name="Dougan E. K."/>
            <person name="Thang M."/>
            <person name="Chan C."/>
        </authorList>
    </citation>
    <scope>NUCLEOTIDE SEQUENCE [LARGE SCALE GENOMIC DNA]</scope>
</reference>
<organism evidence="2 3">
    <name type="scientific">Durusdinium trenchii</name>
    <dbReference type="NCBI Taxonomy" id="1381693"/>
    <lineage>
        <taxon>Eukaryota</taxon>
        <taxon>Sar</taxon>
        <taxon>Alveolata</taxon>
        <taxon>Dinophyceae</taxon>
        <taxon>Suessiales</taxon>
        <taxon>Symbiodiniaceae</taxon>
        <taxon>Durusdinium</taxon>
    </lineage>
</organism>
<dbReference type="EMBL" id="CAXAMN010019113">
    <property type="protein sequence ID" value="CAK9053690.1"/>
    <property type="molecule type" value="Genomic_DNA"/>
</dbReference>
<dbReference type="Proteomes" id="UP001642484">
    <property type="component" value="Unassembled WGS sequence"/>
</dbReference>
<sequence length="275" mass="30142">MDHESSTVRHRVVLGDTVQFAIPSKEGEDDPRTPDPPEENTEFEGSGGSWGTSKGSGSAGVSSGSAPGAHRRQSAGHPGPSPAFLAVVEQLVQQHQVELTLAKTQSRKMKSFDLPAANTQDMERLVSCSSNAYGSYGRKSEGSQHSLKSGSQGSLPKGMLQRSGTVAAKVMCERNHDLKELNASLLLEAFDEKALIEEEQEERKKDRLSYAKTNASFATFDWDEMEKETWFTRCQIFLQSTRYEFLIAAAARLAMRSVPKISQGEEVFDGVHGEE</sequence>
<feature type="region of interest" description="Disordered" evidence="1">
    <location>
        <begin position="1"/>
        <end position="82"/>
    </location>
</feature>
<evidence type="ECO:0000256" key="1">
    <source>
        <dbReference type="SAM" id="MobiDB-lite"/>
    </source>
</evidence>
<feature type="compositionally biased region" description="Polar residues" evidence="1">
    <location>
        <begin position="143"/>
        <end position="154"/>
    </location>
</feature>
<evidence type="ECO:0000313" key="2">
    <source>
        <dbReference type="EMBL" id="CAK9053690.1"/>
    </source>
</evidence>
<name>A0ABP0MUI0_9DINO</name>
<comment type="caution">
    <text evidence="2">The sequence shown here is derived from an EMBL/GenBank/DDBJ whole genome shotgun (WGS) entry which is preliminary data.</text>
</comment>
<evidence type="ECO:0000313" key="3">
    <source>
        <dbReference type="Proteomes" id="UP001642484"/>
    </source>
</evidence>
<keyword evidence="3" id="KW-1185">Reference proteome</keyword>
<accession>A0ABP0MUI0</accession>
<gene>
    <name evidence="2" type="ORF">CCMP2556_LOCUS26946</name>
</gene>
<proteinExistence type="predicted"/>
<feature type="region of interest" description="Disordered" evidence="1">
    <location>
        <begin position="136"/>
        <end position="160"/>
    </location>
</feature>
<protein>
    <submittedName>
        <fullName evidence="2">Uncharacterized protein</fullName>
    </submittedName>
</protein>
<feature type="compositionally biased region" description="Low complexity" evidence="1">
    <location>
        <begin position="51"/>
        <end position="68"/>
    </location>
</feature>